<feature type="transmembrane region" description="Helical" evidence="1">
    <location>
        <begin position="252"/>
        <end position="271"/>
    </location>
</feature>
<keyword evidence="1" id="KW-0472">Membrane</keyword>
<accession>A0ABW2CMC6</accession>
<feature type="transmembrane region" description="Helical" evidence="1">
    <location>
        <begin position="173"/>
        <end position="193"/>
    </location>
</feature>
<evidence type="ECO:0000313" key="2">
    <source>
        <dbReference type="EMBL" id="MFC6882962.1"/>
    </source>
</evidence>
<name>A0ABW2CMC6_9ACTN</name>
<protein>
    <submittedName>
        <fullName evidence="2">ABC transporter permease</fullName>
    </submittedName>
</protein>
<reference evidence="3" key="1">
    <citation type="journal article" date="2019" name="Int. J. Syst. Evol. Microbiol.">
        <title>The Global Catalogue of Microorganisms (GCM) 10K type strain sequencing project: providing services to taxonomists for standard genome sequencing and annotation.</title>
        <authorList>
            <consortium name="The Broad Institute Genomics Platform"/>
            <consortium name="The Broad Institute Genome Sequencing Center for Infectious Disease"/>
            <person name="Wu L."/>
            <person name="Ma J."/>
        </authorList>
    </citation>
    <scope>NUCLEOTIDE SEQUENCE [LARGE SCALE GENOMIC DNA]</scope>
    <source>
        <strain evidence="3">JCM 3369</strain>
    </source>
</reference>
<feature type="transmembrane region" description="Helical" evidence="1">
    <location>
        <begin position="84"/>
        <end position="107"/>
    </location>
</feature>
<feature type="transmembrane region" description="Helical" evidence="1">
    <location>
        <begin position="128"/>
        <end position="153"/>
    </location>
</feature>
<keyword evidence="1" id="KW-0812">Transmembrane</keyword>
<evidence type="ECO:0000313" key="3">
    <source>
        <dbReference type="Proteomes" id="UP001596380"/>
    </source>
</evidence>
<proteinExistence type="predicted"/>
<gene>
    <name evidence="2" type="ORF">ACFQKB_24625</name>
</gene>
<dbReference type="Proteomes" id="UP001596380">
    <property type="component" value="Unassembled WGS sequence"/>
</dbReference>
<evidence type="ECO:0000256" key="1">
    <source>
        <dbReference type="SAM" id="Phobius"/>
    </source>
</evidence>
<feature type="transmembrane region" description="Helical" evidence="1">
    <location>
        <begin position="200"/>
        <end position="221"/>
    </location>
</feature>
<keyword evidence="1" id="KW-1133">Transmembrane helix</keyword>
<feature type="transmembrane region" description="Helical" evidence="1">
    <location>
        <begin position="40"/>
        <end position="64"/>
    </location>
</feature>
<dbReference type="PANTHER" id="PTHR37305">
    <property type="entry name" value="INTEGRAL MEMBRANE PROTEIN-RELATED"/>
    <property type="match status" value="1"/>
</dbReference>
<dbReference type="Pfam" id="PF12730">
    <property type="entry name" value="ABC2_membrane_4"/>
    <property type="match status" value="1"/>
</dbReference>
<comment type="caution">
    <text evidence="2">The sequence shown here is derived from an EMBL/GenBank/DDBJ whole genome shotgun (WGS) entry which is preliminary data.</text>
</comment>
<organism evidence="2 3">
    <name type="scientific">Actinomadura yumaensis</name>
    <dbReference type="NCBI Taxonomy" id="111807"/>
    <lineage>
        <taxon>Bacteria</taxon>
        <taxon>Bacillati</taxon>
        <taxon>Actinomycetota</taxon>
        <taxon>Actinomycetes</taxon>
        <taxon>Streptosporangiales</taxon>
        <taxon>Thermomonosporaceae</taxon>
        <taxon>Actinomadura</taxon>
    </lineage>
</organism>
<sequence>MSATVAPASSRVPGRTGKKATFANVLASEWTKLLTVRSTFWTLLAGAVVVVGFSALWALAFTSSYDQLSASDRASLAPTSPMQIAFYFGEVIFGVLGVLVITAEYSTGMIRTALTAMPRRARYLGAKAAVLGLVVLVVGVVVSFASFFVSQLILAGKDLDGSLGDPGVLRSVIGGGVWLALIAVMALGIGTLLRHTAGSVVTVFVVLFVLGIVGGFLPGRWGDTVNKLLPSNAGGAILSPRKEAGQLGPWEGLGLFALYTLVVLAVALALFERRDA</sequence>
<dbReference type="EMBL" id="JBHSXS010000016">
    <property type="protein sequence ID" value="MFC6882962.1"/>
    <property type="molecule type" value="Genomic_DNA"/>
</dbReference>
<keyword evidence="3" id="KW-1185">Reference proteome</keyword>
<dbReference type="PANTHER" id="PTHR37305:SF1">
    <property type="entry name" value="MEMBRANE PROTEIN"/>
    <property type="match status" value="1"/>
</dbReference>
<dbReference type="RefSeq" id="WP_378063566.1">
    <property type="nucleotide sequence ID" value="NZ_JBHSXS010000016.1"/>
</dbReference>